<dbReference type="PANTHER" id="PTHR10151">
    <property type="entry name" value="ECTONUCLEOTIDE PYROPHOSPHATASE/PHOSPHODIESTERASE"/>
    <property type="match status" value="1"/>
</dbReference>
<feature type="transmembrane region" description="Helical" evidence="6">
    <location>
        <begin position="984"/>
        <end position="1004"/>
    </location>
</feature>
<organism evidence="10">
    <name type="scientific">Camponotus floridanus</name>
    <name type="common">Florida carpenter ant</name>
    <dbReference type="NCBI Taxonomy" id="104421"/>
    <lineage>
        <taxon>Eukaryota</taxon>
        <taxon>Metazoa</taxon>
        <taxon>Ecdysozoa</taxon>
        <taxon>Arthropoda</taxon>
        <taxon>Hexapoda</taxon>
        <taxon>Insecta</taxon>
        <taxon>Pterygota</taxon>
        <taxon>Neoptera</taxon>
        <taxon>Endopterygota</taxon>
        <taxon>Hymenoptera</taxon>
        <taxon>Apocrita</taxon>
        <taxon>Aculeata</taxon>
        <taxon>Formicoidea</taxon>
        <taxon>Formicidae</taxon>
        <taxon>Formicinae</taxon>
        <taxon>Camponotus</taxon>
    </lineage>
</organism>
<dbReference type="Proteomes" id="UP000000311">
    <property type="component" value="Unassembled WGS sequence"/>
</dbReference>
<dbReference type="GO" id="GO:0022857">
    <property type="term" value="F:transmembrane transporter activity"/>
    <property type="evidence" value="ECO:0007669"/>
    <property type="project" value="InterPro"/>
</dbReference>
<feature type="transmembrane region" description="Helical" evidence="6">
    <location>
        <begin position="895"/>
        <end position="917"/>
    </location>
</feature>
<evidence type="ECO:0000256" key="3">
    <source>
        <dbReference type="ARBA" id="ARBA00022989"/>
    </source>
</evidence>
<feature type="transmembrane region" description="Helical" evidence="6">
    <location>
        <begin position="720"/>
        <end position="741"/>
    </location>
</feature>
<dbReference type="STRING" id="104421.E2AZ43"/>
<keyword evidence="10" id="KW-1185">Reference proteome</keyword>
<dbReference type="Gene3D" id="3.40.720.10">
    <property type="entry name" value="Alkaline Phosphatase, subunit A"/>
    <property type="match status" value="1"/>
</dbReference>
<feature type="transmembrane region" description="Helical" evidence="6">
    <location>
        <begin position="545"/>
        <end position="562"/>
    </location>
</feature>
<evidence type="ECO:0000313" key="10">
    <source>
        <dbReference type="Proteomes" id="UP000000311"/>
    </source>
</evidence>
<feature type="transmembrane region" description="Helical" evidence="6">
    <location>
        <begin position="748"/>
        <end position="769"/>
    </location>
</feature>
<keyword evidence="4 6" id="KW-0472">Membrane</keyword>
<evidence type="ECO:0000256" key="7">
    <source>
        <dbReference type="SAM" id="SignalP"/>
    </source>
</evidence>
<feature type="region of interest" description="Disordered" evidence="5">
    <location>
        <begin position="488"/>
        <end position="526"/>
    </location>
</feature>
<feature type="region of interest" description="Disordered" evidence="5">
    <location>
        <begin position="1085"/>
        <end position="1122"/>
    </location>
</feature>
<reference evidence="9 10" key="1">
    <citation type="journal article" date="2010" name="Science">
        <title>Genomic comparison of the ants Camponotus floridanus and Harpegnathos saltator.</title>
        <authorList>
            <person name="Bonasio R."/>
            <person name="Zhang G."/>
            <person name="Ye C."/>
            <person name="Mutti N.S."/>
            <person name="Fang X."/>
            <person name="Qin N."/>
            <person name="Donahue G."/>
            <person name="Yang P."/>
            <person name="Li Q."/>
            <person name="Li C."/>
            <person name="Zhang P."/>
            <person name="Huang Z."/>
            <person name="Berger S.L."/>
            <person name="Reinberg D."/>
            <person name="Wang J."/>
            <person name="Liebig J."/>
        </authorList>
    </citation>
    <scope>NUCLEOTIDE SEQUENCE [LARGE SCALE GENOMIC DNA]</scope>
    <source>
        <strain evidence="10">C129</strain>
    </source>
</reference>
<dbReference type="GO" id="GO:0016020">
    <property type="term" value="C:membrane"/>
    <property type="evidence" value="ECO:0007669"/>
    <property type="project" value="UniProtKB-SubCell"/>
</dbReference>
<evidence type="ECO:0000256" key="2">
    <source>
        <dbReference type="ARBA" id="ARBA00022692"/>
    </source>
</evidence>
<gene>
    <name evidence="9" type="ORF">EAG_09315</name>
</gene>
<dbReference type="Gene3D" id="1.20.1250.20">
    <property type="entry name" value="MFS general substrate transporter like domains"/>
    <property type="match status" value="1"/>
</dbReference>
<feature type="transmembrane region" description="Helical" evidence="6">
    <location>
        <begin position="866"/>
        <end position="883"/>
    </location>
</feature>
<keyword evidence="7" id="KW-0732">Signal</keyword>
<dbReference type="InterPro" id="IPR002591">
    <property type="entry name" value="Phosphodiest/P_Trfase"/>
</dbReference>
<dbReference type="OMA" id="KLYHYDN"/>
<accession>E2AZ43</accession>
<dbReference type="Gene3D" id="3.30.1360.180">
    <property type="match status" value="1"/>
</dbReference>
<feature type="signal peptide" evidence="7">
    <location>
        <begin position="1"/>
        <end position="19"/>
    </location>
</feature>
<dbReference type="GO" id="GO:0016787">
    <property type="term" value="F:hydrolase activity"/>
    <property type="evidence" value="ECO:0007669"/>
    <property type="project" value="UniProtKB-ARBA"/>
</dbReference>
<dbReference type="AlphaFoldDB" id="E2AZ43"/>
<feature type="transmembrane region" description="Helical" evidence="6">
    <location>
        <begin position="689"/>
        <end position="708"/>
    </location>
</feature>
<dbReference type="EMBL" id="GL444080">
    <property type="protein sequence ID" value="EFN61301.1"/>
    <property type="molecule type" value="Genomic_DNA"/>
</dbReference>
<feature type="transmembrane region" description="Helical" evidence="6">
    <location>
        <begin position="663"/>
        <end position="682"/>
    </location>
</feature>
<evidence type="ECO:0000256" key="5">
    <source>
        <dbReference type="SAM" id="MobiDB-lite"/>
    </source>
</evidence>
<feature type="transmembrane region" description="Helical" evidence="6">
    <location>
        <begin position="948"/>
        <end position="972"/>
    </location>
</feature>
<sequence length="1122" mass="126546">MISTTLFVSLFFFLLNAQAGPVSPHPKLLVVSYDAFRYNYFERNLTPYMNQLKAEGTHVEYMMNIFVTKTFPNHHTMATGLYAETHGVVDNEFYDPDIHNVTKYSHKLYHYDNNILPIWTINEKSGRHSGTMMWPGSAFEYQGTSPTFAQSFNDSIPWKDRVDTLISWFVHPTNPINFGILYIEEPDYHGHTVGISSDEFNEILKKLDNITKYMHDKINHYGLTDLNVIHLSDHGMASVTMERIINLSNYINASDYIFVGTSPGLHIFPNHGKEELIYQKLKFAAEQTNTFKVYKKEDIPKKYHYGNNTRVGPIFVIAEVGYAFPLNNQTEFGLHGYNNEAMEMHPFFFANGPAFVPGCKLEPFNNTDLFPLFCEILNLNCPIVNGTLSHLTKCLRTRSKDISVPTYRVLCTIILLGITVVVTIIYRKKRKLAHSFRLESSRRSGRRVKKVLPPLFSRGASEISTESEMPPQEKLPTADGRVLGDLSSKDASPDGLSASASSEAGFPMKNGLKSGDQEDDPERPKDIDFDDLLPHIGEFGTYQRILFVLMIPFAFFVAWVYFSQIFITLVPEEHWCRVPELENLTVEERIALAIPVDENGHSKCTMYDVNYTEIILNGIRDADPSWPTKGCSHGWEFNFTDIPYETVATELGWVCEQSALPTTAQSVFFVGAIFGGLLFGWIADRYGRIPALVGANITGFLAGVATVLANSFWEFALCRFFVGFAFDNCFTMMYILVLEYVGPKWRTFVANMSIALFFTFAACVLPWIAYFLADWRMTCIAISVPLVLAVAAPWLVPESARWLVSQGQVEKAIKILGKFERMNGTKVPDNVYQQFRETCARVCKEQEADKTYSVVDLFRSPRLRNITILLILIWMAISLVFDGHVRNVNNLGLDVFMTFTIAAFTELPADTFLTLVLDRWGRRWLACGTMVISGIFSIWASAVSNNIYSATLAIVGRFWVNISYNIGLQYAAEVLPTVVRAQGVALIHIMGYVASILAPFVVYLDIVSSILPLLVLGTMGILGGLLTLLLPETLDKDLPQTLQDGEDFGKDQKLWDMPCLSKKKPADVEVPPVAIFRSFERSSLRSSMRASTRGETLRSSMIQRSSIRSRKSVNAATEAENK</sequence>
<feature type="domain" description="Major facilitator superfamily (MFS) profile" evidence="8">
    <location>
        <begin position="547"/>
        <end position="1035"/>
    </location>
</feature>
<evidence type="ECO:0000256" key="1">
    <source>
        <dbReference type="ARBA" id="ARBA00004141"/>
    </source>
</evidence>
<evidence type="ECO:0000256" key="6">
    <source>
        <dbReference type="SAM" id="Phobius"/>
    </source>
</evidence>
<comment type="subcellular location">
    <subcellularLocation>
        <location evidence="1">Membrane</location>
        <topology evidence="1">Multi-pass membrane protein</topology>
    </subcellularLocation>
</comment>
<evidence type="ECO:0000313" key="9">
    <source>
        <dbReference type="EMBL" id="EFN61301.1"/>
    </source>
</evidence>
<dbReference type="InterPro" id="IPR017850">
    <property type="entry name" value="Alkaline_phosphatase_core_sf"/>
</dbReference>
<keyword evidence="3 6" id="KW-1133">Transmembrane helix</keyword>
<name>E2AZ43_CAMFO</name>
<proteinExistence type="predicted"/>
<dbReference type="InterPro" id="IPR005828">
    <property type="entry name" value="MFS_sugar_transport-like"/>
</dbReference>
<dbReference type="SUPFAM" id="SSF53649">
    <property type="entry name" value="Alkaline phosphatase-like"/>
    <property type="match status" value="1"/>
</dbReference>
<feature type="transmembrane region" description="Helical" evidence="6">
    <location>
        <begin position="775"/>
        <end position="796"/>
    </location>
</feature>
<dbReference type="PANTHER" id="PTHR10151:SF120">
    <property type="entry name" value="BIS(5'-ADENOSYL)-TRIPHOSPHATASE"/>
    <property type="match status" value="1"/>
</dbReference>
<dbReference type="PROSITE" id="PS50850">
    <property type="entry name" value="MFS"/>
    <property type="match status" value="1"/>
</dbReference>
<dbReference type="OrthoDB" id="6884957at2759"/>
<feature type="transmembrane region" description="Helical" evidence="6">
    <location>
        <begin position="1010"/>
        <end position="1030"/>
    </location>
</feature>
<feature type="chain" id="PRO_5003157831" evidence="7">
    <location>
        <begin position="20"/>
        <end position="1122"/>
    </location>
</feature>
<evidence type="ECO:0000259" key="8">
    <source>
        <dbReference type="PROSITE" id="PS50850"/>
    </source>
</evidence>
<dbReference type="CDD" id="cd17317">
    <property type="entry name" value="MFS_SLC22"/>
    <property type="match status" value="1"/>
</dbReference>
<keyword evidence="2 6" id="KW-0812">Transmembrane</keyword>
<dbReference type="InterPro" id="IPR020846">
    <property type="entry name" value="MFS_dom"/>
</dbReference>
<dbReference type="Pfam" id="PF00083">
    <property type="entry name" value="Sugar_tr"/>
    <property type="match status" value="1"/>
</dbReference>
<dbReference type="SUPFAM" id="SSF103473">
    <property type="entry name" value="MFS general substrate transporter"/>
    <property type="match status" value="1"/>
</dbReference>
<evidence type="ECO:0000256" key="4">
    <source>
        <dbReference type="ARBA" id="ARBA00023136"/>
    </source>
</evidence>
<protein>
    <submittedName>
        <fullName evidence="9">Ectonucleotide pyrophosphatase/phosphodiesterase family member 4</fullName>
    </submittedName>
</protein>
<dbReference type="InterPro" id="IPR036259">
    <property type="entry name" value="MFS_trans_sf"/>
</dbReference>
<feature type="transmembrane region" description="Helical" evidence="6">
    <location>
        <begin position="407"/>
        <end position="426"/>
    </location>
</feature>
<dbReference type="Pfam" id="PF01663">
    <property type="entry name" value="Phosphodiest"/>
    <property type="match status" value="1"/>
</dbReference>
<dbReference type="CDD" id="cd16018">
    <property type="entry name" value="Enpp"/>
    <property type="match status" value="1"/>
</dbReference>
<feature type="transmembrane region" description="Helical" evidence="6">
    <location>
        <begin position="924"/>
        <end position="942"/>
    </location>
</feature>
<dbReference type="InParanoid" id="E2AZ43"/>